<feature type="transmembrane region" description="Helical" evidence="1">
    <location>
        <begin position="164"/>
        <end position="192"/>
    </location>
</feature>
<evidence type="ECO:0000313" key="2">
    <source>
        <dbReference type="EMBL" id="CCQ89750.1"/>
    </source>
</evidence>
<proteinExistence type="predicted"/>
<dbReference type="Proteomes" id="UP000011704">
    <property type="component" value="Unassembled WGS sequence"/>
</dbReference>
<feature type="transmembrane region" description="Helical" evidence="1">
    <location>
        <begin position="108"/>
        <end position="128"/>
    </location>
</feature>
<feature type="transmembrane region" description="Helical" evidence="1">
    <location>
        <begin position="321"/>
        <end position="340"/>
    </location>
</feature>
<dbReference type="RefSeq" id="WP_005006473.1">
    <property type="nucleotide sequence ID" value="NZ_HG422173.1"/>
</dbReference>
<protein>
    <recommendedName>
        <fullName evidence="4">Glycosyltransferase RgtA/B/C/D-like domain-containing protein</fullName>
    </recommendedName>
</protein>
<dbReference type="InParanoid" id="M1Z9C1"/>
<keyword evidence="1" id="KW-1133">Transmembrane helix</keyword>
<evidence type="ECO:0008006" key="4">
    <source>
        <dbReference type="Google" id="ProtNLM"/>
    </source>
</evidence>
<keyword evidence="1" id="KW-0472">Membrane</keyword>
<name>M1Z9C1_NITG3</name>
<keyword evidence="1" id="KW-0812">Transmembrane</keyword>
<dbReference type="EMBL" id="CAQJ01000019">
    <property type="protein sequence ID" value="CCQ89750.1"/>
    <property type="molecule type" value="Genomic_DNA"/>
</dbReference>
<comment type="caution">
    <text evidence="2">The sequence shown here is derived from an EMBL/GenBank/DDBJ whole genome shotgun (WGS) entry which is preliminary data.</text>
</comment>
<feature type="transmembrane region" description="Helical" evidence="1">
    <location>
        <begin position="352"/>
        <end position="375"/>
    </location>
</feature>
<feature type="transmembrane region" description="Helical" evidence="1">
    <location>
        <begin position="134"/>
        <end position="152"/>
    </location>
</feature>
<organism evidence="2 3">
    <name type="scientific">Nitrospina gracilis (strain 3/211)</name>
    <dbReference type="NCBI Taxonomy" id="1266370"/>
    <lineage>
        <taxon>Bacteria</taxon>
        <taxon>Pseudomonadati</taxon>
        <taxon>Nitrospinota/Tectimicrobiota group</taxon>
        <taxon>Nitrospinota</taxon>
        <taxon>Nitrospinia</taxon>
        <taxon>Nitrospinales</taxon>
        <taxon>Nitrospinaceae</taxon>
        <taxon>Nitrospina</taxon>
    </lineage>
</organism>
<sequence length="561" mass="64538">MNVSGQTEATHCRYLWSLAALGVVAHGLLLVNDGIFLDDWFLWLQIFENDWAGFEKFWRDLGHRHLIPFYDLMYSSSAALLLQGFLQAASLILMALSLFVIHTRTLHLPPMAAWFAAALALTYPFFWISVHHLTMHYVVSMGLFCLGWALALNWQAHRAVKVPVVVLLLGLSMYTYNSLLAFYFGFVALAWYGVLVRENRLQAPIASTLLPFARRWWPLLALPFVVYVMKRKMSPPGGFNQNYNELIFFTRPFGEAVGTFLYIMQRNLVGAVRETIRIFRQFPGWYWLVFALVMWGVVTLWKRRGAEANRATLPSGWLNTRLTIVVAVWLTLSIVPYAMVGKGVYSEWGYRHTFLMSIPLGLCWVLILATLPRFLPKLPPHFTGVALSAFLILFTCGIIYKYNRMLVRSAVDHATIESLKAQPPPTAGTLLFFETPLYTRRDVYRRYELSGMLYRAYGELKWYAVHDRNARTEAHIEQFIRQGREFDDRLLWQVWGKTPGVRPNGCAAVMRVVPGKEGVSPLLGLRYVFTRWFAEERMQEFLQPVLKIEFEPLPHAGCTTP</sequence>
<evidence type="ECO:0000313" key="3">
    <source>
        <dbReference type="Proteomes" id="UP000011704"/>
    </source>
</evidence>
<accession>M1Z9C1</accession>
<feature type="transmembrane region" description="Helical" evidence="1">
    <location>
        <begin position="78"/>
        <end position="101"/>
    </location>
</feature>
<evidence type="ECO:0000256" key="1">
    <source>
        <dbReference type="SAM" id="Phobius"/>
    </source>
</evidence>
<dbReference type="AlphaFoldDB" id="M1Z9C1"/>
<dbReference type="STRING" id="1266370.NITGR_170007"/>
<feature type="transmembrane region" description="Helical" evidence="1">
    <location>
        <begin position="12"/>
        <end position="31"/>
    </location>
</feature>
<dbReference type="HOGENOM" id="CLU_482889_0_0_0"/>
<feature type="transmembrane region" description="Helical" evidence="1">
    <location>
        <begin position="284"/>
        <end position="301"/>
    </location>
</feature>
<reference evidence="2 3" key="1">
    <citation type="journal article" date="2013" name="Front. Microbiol.">
        <title>The genome of Nitrospina gracilis illuminates the metabolism and evolution of the major marine nitrite oxidizer.</title>
        <authorList>
            <person name="Luecker S."/>
            <person name="Nowka B."/>
            <person name="Rattei T."/>
            <person name="Spieck E."/>
            <person name="and Daims H."/>
        </authorList>
    </citation>
    <scope>NUCLEOTIDE SEQUENCE [LARGE SCALE GENOMIC DNA]</scope>
    <source>
        <strain evidence="2 3">3/211</strain>
    </source>
</reference>
<dbReference type="OrthoDB" id="9783227at2"/>
<keyword evidence="3" id="KW-1185">Reference proteome</keyword>
<gene>
    <name evidence="2" type="ORF">NITGR_170007</name>
</gene>
<feature type="transmembrane region" description="Helical" evidence="1">
    <location>
        <begin position="381"/>
        <end position="400"/>
    </location>
</feature>